<evidence type="ECO:0000313" key="4">
    <source>
        <dbReference type="EnsemblMetazoa" id="SMAR013083-PA"/>
    </source>
</evidence>
<feature type="region of interest" description="Disordered" evidence="1">
    <location>
        <begin position="310"/>
        <end position="354"/>
    </location>
</feature>
<name>T1JGV8_STRMM</name>
<reference evidence="5" key="1">
    <citation type="submission" date="2011-05" db="EMBL/GenBank/DDBJ databases">
        <authorList>
            <person name="Richards S.R."/>
            <person name="Qu J."/>
            <person name="Jiang H."/>
            <person name="Jhangiani S.N."/>
            <person name="Agravi P."/>
            <person name="Goodspeed R."/>
            <person name="Gross S."/>
            <person name="Mandapat C."/>
            <person name="Jackson L."/>
            <person name="Mathew T."/>
            <person name="Pu L."/>
            <person name="Thornton R."/>
            <person name="Saada N."/>
            <person name="Wilczek-Boney K.B."/>
            <person name="Lee S."/>
            <person name="Kovar C."/>
            <person name="Wu Y."/>
            <person name="Scherer S.E."/>
            <person name="Worley K.C."/>
            <person name="Muzny D.M."/>
            <person name="Gibbs R."/>
        </authorList>
    </citation>
    <scope>NUCLEOTIDE SEQUENCE</scope>
    <source>
        <strain evidence="5">Brora</strain>
    </source>
</reference>
<dbReference type="EMBL" id="JH432212">
    <property type="status" value="NOT_ANNOTATED_CDS"/>
    <property type="molecule type" value="Genomic_DNA"/>
</dbReference>
<dbReference type="SMART" id="SM00034">
    <property type="entry name" value="CLECT"/>
    <property type="match status" value="1"/>
</dbReference>
<dbReference type="InterPro" id="IPR016186">
    <property type="entry name" value="C-type_lectin-like/link_sf"/>
</dbReference>
<accession>T1JGV8</accession>
<dbReference type="CDD" id="cd00037">
    <property type="entry name" value="CLECT"/>
    <property type="match status" value="2"/>
</dbReference>
<dbReference type="EnsemblMetazoa" id="SMAR013083-RA">
    <property type="protein sequence ID" value="SMAR013083-PA"/>
    <property type="gene ID" value="SMAR013083"/>
</dbReference>
<dbReference type="HOGENOM" id="CLU_459540_0_0_1"/>
<reference evidence="4" key="2">
    <citation type="submission" date="2015-02" db="UniProtKB">
        <authorList>
            <consortium name="EnsemblMetazoa"/>
        </authorList>
    </citation>
    <scope>IDENTIFICATION</scope>
</reference>
<evidence type="ECO:0000313" key="5">
    <source>
        <dbReference type="Proteomes" id="UP000014500"/>
    </source>
</evidence>
<dbReference type="Proteomes" id="UP000014500">
    <property type="component" value="Unassembled WGS sequence"/>
</dbReference>
<protein>
    <recommendedName>
        <fullName evidence="3">C-type lectin domain-containing protein</fullName>
    </recommendedName>
</protein>
<evidence type="ECO:0000259" key="3">
    <source>
        <dbReference type="PROSITE" id="PS50041"/>
    </source>
</evidence>
<organism evidence="4 5">
    <name type="scientific">Strigamia maritima</name>
    <name type="common">European centipede</name>
    <name type="synonym">Geophilus maritimus</name>
    <dbReference type="NCBI Taxonomy" id="126957"/>
    <lineage>
        <taxon>Eukaryota</taxon>
        <taxon>Metazoa</taxon>
        <taxon>Ecdysozoa</taxon>
        <taxon>Arthropoda</taxon>
        <taxon>Myriapoda</taxon>
        <taxon>Chilopoda</taxon>
        <taxon>Pleurostigmophora</taxon>
        <taxon>Geophilomorpha</taxon>
        <taxon>Linotaeniidae</taxon>
        <taxon>Strigamia</taxon>
    </lineage>
</organism>
<dbReference type="Gene3D" id="3.10.100.10">
    <property type="entry name" value="Mannose-Binding Protein A, subunit A"/>
    <property type="match status" value="2"/>
</dbReference>
<feature type="domain" description="C-type lectin" evidence="3">
    <location>
        <begin position="72"/>
        <end position="134"/>
    </location>
</feature>
<dbReference type="InterPro" id="IPR001304">
    <property type="entry name" value="C-type_lectin-like"/>
</dbReference>
<keyword evidence="2" id="KW-1133">Transmembrane helix</keyword>
<sequence length="594" mass="69033">MPPILLIPSQFTPLGFILSLQLVLFPYNYNFSYVLVGIQFWLVFSFGWYSVLVGIQFWLVFSFGWYSVLVDYWIGLEAHTMKQTLNDLIYWMWINTGLNMEYKNWCPDQINAKDLVCAYVKAGEKDVCWMFSDCGKSNAVSGFICENKMKHTDNYEIVKYKNHEYLIYYKDHKPRSWYQARDMCRTVWIGLQSYIQTVNSKKYMYWKWTGPENDIRLKNWCLHIKFQKATMCGYVLHNTLCWMAEKCTFNDVTSFVCEDKHASTQNPAHAFQHYLAISYHKPITATTTATTTTTTSKPTTTTITTTTPMLTTTTTTTNTPTTTTNTPTTTTNTPTTTTNTPTTTTTTPTPTTTTFASTTTTIHGVVHNPSKNHEVTFNGISYHFYDNTVSQAQANKICQRNGHSLVTIDDAPINVFLQTEIVENKRTHNYNSELITITFCDYWIGLEAHTMKQPPNDLMYWMWINTGLNMEYKNWCPDQINAKDLVCAYVKAGEKDVCWMFSDCGNSNAVSGFICENKMKHTDNYEIVKYKNHEYLIYYKDHKPRSWYQARDMCHTVWVGLQSYIQTVNGNKYMYWKWTGPGNDIRKVYIQRCN</sequence>
<keyword evidence="2" id="KW-0472">Membrane</keyword>
<proteinExistence type="predicted"/>
<feature type="transmembrane region" description="Helical" evidence="2">
    <location>
        <begin position="55"/>
        <end position="74"/>
    </location>
</feature>
<evidence type="ECO:0000256" key="2">
    <source>
        <dbReference type="SAM" id="Phobius"/>
    </source>
</evidence>
<dbReference type="InterPro" id="IPR016187">
    <property type="entry name" value="CTDL_fold"/>
</dbReference>
<evidence type="ECO:0000256" key="1">
    <source>
        <dbReference type="SAM" id="MobiDB-lite"/>
    </source>
</evidence>
<dbReference type="STRING" id="126957.T1JGV8"/>
<keyword evidence="2" id="KW-0812">Transmembrane</keyword>
<dbReference type="AlphaFoldDB" id="T1JGV8"/>
<feature type="domain" description="C-type lectin" evidence="3">
    <location>
        <begin position="377"/>
        <end position="504"/>
    </location>
</feature>
<dbReference type="PROSITE" id="PS50041">
    <property type="entry name" value="C_TYPE_LECTIN_2"/>
    <property type="match status" value="2"/>
</dbReference>
<keyword evidence="5" id="KW-1185">Reference proteome</keyword>
<dbReference type="SUPFAM" id="SSF56436">
    <property type="entry name" value="C-type lectin-like"/>
    <property type="match status" value="3"/>
</dbReference>